<organism evidence="1 2">
    <name type="scientific">Acinetobacter qingfengensis</name>
    <dbReference type="NCBI Taxonomy" id="1262585"/>
    <lineage>
        <taxon>Bacteria</taxon>
        <taxon>Pseudomonadati</taxon>
        <taxon>Pseudomonadota</taxon>
        <taxon>Gammaproteobacteria</taxon>
        <taxon>Moraxellales</taxon>
        <taxon>Moraxellaceae</taxon>
        <taxon>Acinetobacter</taxon>
    </lineage>
</organism>
<sequence length="82" mass="9725">MLDYKIPGCYDFISIFGCECTISDDFVQHLKFCDKENSNLDLYIGLYDNSVRVILTNNSLNKLNDIYFEDLNFFQLMKKIKY</sequence>
<accession>A0A1E7RC52</accession>
<dbReference type="Proteomes" id="UP000185895">
    <property type="component" value="Unassembled WGS sequence"/>
</dbReference>
<protein>
    <submittedName>
        <fullName evidence="1">Uncharacterized protein</fullName>
    </submittedName>
</protein>
<gene>
    <name evidence="1" type="ORF">BJI46_11980</name>
</gene>
<comment type="caution">
    <text evidence="1">The sequence shown here is derived from an EMBL/GenBank/DDBJ whole genome shotgun (WGS) entry which is preliminary data.</text>
</comment>
<dbReference type="EMBL" id="MKKK01000018">
    <property type="protein sequence ID" value="OEY96901.1"/>
    <property type="molecule type" value="Genomic_DNA"/>
</dbReference>
<evidence type="ECO:0000313" key="1">
    <source>
        <dbReference type="EMBL" id="OEY96901.1"/>
    </source>
</evidence>
<reference evidence="1 2" key="1">
    <citation type="submission" date="2016-09" db="EMBL/GenBank/DDBJ databases">
        <authorList>
            <person name="Capua I."/>
            <person name="De Benedictis P."/>
            <person name="Joannis T."/>
            <person name="Lombin L.H."/>
            <person name="Cattoli G."/>
        </authorList>
    </citation>
    <scope>NUCLEOTIDE SEQUENCE [LARGE SCALE GENOMIC DNA]</scope>
    <source>
        <strain evidence="1 2">ANC 4671</strain>
    </source>
</reference>
<keyword evidence="2" id="KW-1185">Reference proteome</keyword>
<name>A0A1E7RC52_9GAMM</name>
<proteinExistence type="predicted"/>
<evidence type="ECO:0000313" key="2">
    <source>
        <dbReference type="Proteomes" id="UP000185895"/>
    </source>
</evidence>
<dbReference type="AlphaFoldDB" id="A0A1E7RC52"/>